<feature type="compositionally biased region" description="Basic residues" evidence="1">
    <location>
        <begin position="44"/>
        <end position="54"/>
    </location>
</feature>
<organism evidence="2 3">
    <name type="scientific">Legionella maceachernii</name>
    <dbReference type="NCBI Taxonomy" id="466"/>
    <lineage>
        <taxon>Bacteria</taxon>
        <taxon>Pseudomonadati</taxon>
        <taxon>Pseudomonadota</taxon>
        <taxon>Gammaproteobacteria</taxon>
        <taxon>Legionellales</taxon>
        <taxon>Legionellaceae</taxon>
        <taxon>Legionella</taxon>
    </lineage>
</organism>
<dbReference type="RefSeq" id="WP_156415017.1">
    <property type="nucleotide sequence ID" value="NZ_CAAAIB010000005.1"/>
</dbReference>
<gene>
    <name evidence="2" type="ORF">Lmac_2169</name>
</gene>
<feature type="compositionally biased region" description="Basic and acidic residues" evidence="1">
    <location>
        <begin position="33"/>
        <end position="43"/>
    </location>
</feature>
<protein>
    <submittedName>
        <fullName evidence="2">Uncharacterized protein</fullName>
    </submittedName>
</protein>
<feature type="compositionally biased region" description="Polar residues" evidence="1">
    <location>
        <begin position="1"/>
        <end position="11"/>
    </location>
</feature>
<dbReference type="Proteomes" id="UP000054908">
    <property type="component" value="Unassembled WGS sequence"/>
</dbReference>
<dbReference type="AlphaFoldDB" id="A0A0W0VY61"/>
<reference evidence="2 3" key="1">
    <citation type="submission" date="2015-11" db="EMBL/GenBank/DDBJ databases">
        <title>Genomic analysis of 38 Legionella species identifies large and diverse effector repertoires.</title>
        <authorList>
            <person name="Burstein D."/>
            <person name="Amaro F."/>
            <person name="Zusman T."/>
            <person name="Lifshitz Z."/>
            <person name="Cohen O."/>
            <person name="Gilbert J.A."/>
            <person name="Pupko T."/>
            <person name="Shuman H.A."/>
            <person name="Segal G."/>
        </authorList>
    </citation>
    <scope>NUCLEOTIDE SEQUENCE [LARGE SCALE GENOMIC DNA]</scope>
    <source>
        <strain evidence="2 3">PX-1-G2-E2</strain>
    </source>
</reference>
<sequence length="54" mass="6278">MGTKSYLNPQPSAVERENKHCVKPKPTNLEGSEFEKSDKEKKERVIRRGYKTID</sequence>
<name>A0A0W0VY61_9GAMM</name>
<evidence type="ECO:0000256" key="1">
    <source>
        <dbReference type="SAM" id="MobiDB-lite"/>
    </source>
</evidence>
<accession>A0A0W0VY61</accession>
<evidence type="ECO:0000313" key="3">
    <source>
        <dbReference type="Proteomes" id="UP000054908"/>
    </source>
</evidence>
<feature type="region of interest" description="Disordered" evidence="1">
    <location>
        <begin position="1"/>
        <end position="54"/>
    </location>
</feature>
<evidence type="ECO:0000313" key="2">
    <source>
        <dbReference type="EMBL" id="KTD25191.1"/>
    </source>
</evidence>
<comment type="caution">
    <text evidence="2">The sequence shown here is derived from an EMBL/GenBank/DDBJ whole genome shotgun (WGS) entry which is preliminary data.</text>
</comment>
<keyword evidence="3" id="KW-1185">Reference proteome</keyword>
<dbReference type="EMBL" id="LNYL01000045">
    <property type="protein sequence ID" value="KTD25191.1"/>
    <property type="molecule type" value="Genomic_DNA"/>
</dbReference>
<dbReference type="PATRIC" id="fig|466.6.peg.2305"/>
<proteinExistence type="predicted"/>